<dbReference type="CDD" id="cd00854">
    <property type="entry name" value="NagA"/>
    <property type="match status" value="1"/>
</dbReference>
<protein>
    <submittedName>
        <fullName evidence="9">N-acetylglucosamine 6-phosphate deacetylase</fullName>
    </submittedName>
</protein>
<accession>A0A1H8A0M8</accession>
<feature type="binding site" evidence="7">
    <location>
        <position position="139"/>
    </location>
    <ligand>
        <name>Zn(2+)</name>
        <dbReference type="ChEBI" id="CHEBI:29105"/>
    </ligand>
</feature>
<feature type="binding site" evidence="7">
    <location>
        <position position="225"/>
    </location>
    <ligand>
        <name>Zn(2+)</name>
        <dbReference type="ChEBI" id="CHEBI:29105"/>
    </ligand>
</feature>
<sequence length="401" mass="44089">METEEQLKSPFLKISNARIITPDGIYSNGTLIAENGRIKGIENGPIEFACDNEIDAGGNLLCPGFIDIHVHGGGGFDFMDNHVDAYLKIAEMHARFGTTAMAPTSLSSSFSDLQKTLECYEEAFKLNRNGAEFIGFHIEGPYVSMEQKGAQNPLYIKAPDPAEYKSIIERFPFVKRWSAAPELPGAMDFGRYLKSKKVLPAVAHTDAVFEDVIEAFDNGFTHVTHFYSCMSTVFRKDAYRYAGSVEAAYFLDNMTVEIIADGVHLPPALLKLVCKLKGYDNISLITDAIRAAGLPPGESYLGTIEDNFKVIVEDEVAKLPDRSAFAGSVVTCDKLVKNMVQLADVPLIEAIKMMTINPAKVMGIDQQKGSLTIGKDADLVLMTDDFRVLQTIVRGQTIYKA</sequence>
<dbReference type="PIRSF" id="PIRSF038994">
    <property type="entry name" value="NagA"/>
    <property type="match status" value="1"/>
</dbReference>
<dbReference type="Pfam" id="PF01979">
    <property type="entry name" value="Amidohydro_1"/>
    <property type="match status" value="1"/>
</dbReference>
<keyword evidence="4 5" id="KW-0119">Carbohydrate metabolism</keyword>
<evidence type="ECO:0000313" key="9">
    <source>
        <dbReference type="EMBL" id="SEM64472.1"/>
    </source>
</evidence>
<dbReference type="GO" id="GO:0008448">
    <property type="term" value="F:N-acetylglucosamine-6-phosphate deacetylase activity"/>
    <property type="evidence" value="ECO:0007669"/>
    <property type="project" value="InterPro"/>
</dbReference>
<dbReference type="InterPro" id="IPR006680">
    <property type="entry name" value="Amidohydro-rel"/>
</dbReference>
<dbReference type="OrthoDB" id="9776488at2"/>
<dbReference type="NCBIfam" id="TIGR00221">
    <property type="entry name" value="nagA"/>
    <property type="match status" value="1"/>
</dbReference>
<name>A0A1H8A0M8_9SPHI</name>
<evidence type="ECO:0000256" key="7">
    <source>
        <dbReference type="PIRSR" id="PIRSR038994-3"/>
    </source>
</evidence>
<evidence type="ECO:0000313" key="10">
    <source>
        <dbReference type="Proteomes" id="UP000198942"/>
    </source>
</evidence>
<keyword evidence="10" id="KW-1185">Reference proteome</keyword>
<keyword evidence="2 7" id="KW-0479">Metal-binding</keyword>
<dbReference type="SUPFAM" id="SSF51338">
    <property type="entry name" value="Composite domain of metallo-dependent hydrolases"/>
    <property type="match status" value="1"/>
</dbReference>
<dbReference type="STRING" id="551995.SAMN05192574_101309"/>
<evidence type="ECO:0000256" key="5">
    <source>
        <dbReference type="PIRNR" id="PIRNR038994"/>
    </source>
</evidence>
<evidence type="ECO:0000256" key="2">
    <source>
        <dbReference type="ARBA" id="ARBA00022723"/>
    </source>
</evidence>
<dbReference type="Gene3D" id="2.30.40.10">
    <property type="entry name" value="Urease, subunit C, domain 1"/>
    <property type="match status" value="1"/>
</dbReference>
<dbReference type="GO" id="GO:0006046">
    <property type="term" value="P:N-acetylglucosamine catabolic process"/>
    <property type="evidence" value="ECO:0007669"/>
    <property type="project" value="TreeGrafter"/>
</dbReference>
<evidence type="ECO:0000256" key="6">
    <source>
        <dbReference type="PIRSR" id="PIRSR038994-1"/>
    </source>
</evidence>
<proteinExistence type="inferred from homology"/>
<evidence type="ECO:0000259" key="8">
    <source>
        <dbReference type="Pfam" id="PF01979"/>
    </source>
</evidence>
<evidence type="ECO:0000256" key="4">
    <source>
        <dbReference type="ARBA" id="ARBA00023277"/>
    </source>
</evidence>
<dbReference type="GO" id="GO:0046872">
    <property type="term" value="F:metal ion binding"/>
    <property type="evidence" value="ECO:0007669"/>
    <property type="project" value="UniProtKB-KW"/>
</dbReference>
<feature type="binding site" evidence="7">
    <location>
        <position position="204"/>
    </location>
    <ligand>
        <name>Zn(2+)</name>
        <dbReference type="ChEBI" id="CHEBI:29105"/>
    </ligand>
</feature>
<dbReference type="Gene3D" id="3.20.20.140">
    <property type="entry name" value="Metal-dependent hydrolases"/>
    <property type="match status" value="1"/>
</dbReference>
<dbReference type="InterPro" id="IPR011059">
    <property type="entry name" value="Metal-dep_hydrolase_composite"/>
</dbReference>
<dbReference type="Proteomes" id="UP000198942">
    <property type="component" value="Unassembled WGS sequence"/>
</dbReference>
<comment type="cofactor">
    <cofactor evidence="7">
        <name>a divalent metal cation</name>
        <dbReference type="ChEBI" id="CHEBI:60240"/>
    </cofactor>
    <text evidence="7">Binds 1 divalent metal cation per subunit.</text>
</comment>
<feature type="domain" description="Amidohydrolase-related" evidence="8">
    <location>
        <begin position="61"/>
        <end position="397"/>
    </location>
</feature>
<keyword evidence="3 5" id="KW-0378">Hydrolase</keyword>
<dbReference type="InterPro" id="IPR032466">
    <property type="entry name" value="Metal_Hydrolase"/>
</dbReference>
<evidence type="ECO:0000256" key="3">
    <source>
        <dbReference type="ARBA" id="ARBA00022801"/>
    </source>
</evidence>
<reference evidence="10" key="1">
    <citation type="submission" date="2016-10" db="EMBL/GenBank/DDBJ databases">
        <authorList>
            <person name="Varghese N."/>
            <person name="Submissions S."/>
        </authorList>
    </citation>
    <scope>NUCLEOTIDE SEQUENCE [LARGE SCALE GENOMIC DNA]</scope>
    <source>
        <strain evidence="10">Gh-48</strain>
    </source>
</reference>
<evidence type="ECO:0000256" key="1">
    <source>
        <dbReference type="ARBA" id="ARBA00010716"/>
    </source>
</evidence>
<feature type="active site" description="Proton donor/acceptor" evidence="6">
    <location>
        <position position="287"/>
    </location>
</feature>
<organism evidence="9 10">
    <name type="scientific">Mucilaginibacter gossypiicola</name>
    <dbReference type="NCBI Taxonomy" id="551995"/>
    <lineage>
        <taxon>Bacteria</taxon>
        <taxon>Pseudomonadati</taxon>
        <taxon>Bacteroidota</taxon>
        <taxon>Sphingobacteriia</taxon>
        <taxon>Sphingobacteriales</taxon>
        <taxon>Sphingobacteriaceae</taxon>
        <taxon>Mucilaginibacter</taxon>
    </lineage>
</organism>
<dbReference type="RefSeq" id="WP_091206685.1">
    <property type="nucleotide sequence ID" value="NZ_FOCL01000001.1"/>
</dbReference>
<dbReference type="PANTHER" id="PTHR11113">
    <property type="entry name" value="N-ACETYLGLUCOSAMINE-6-PHOSPHATE DEACETYLASE"/>
    <property type="match status" value="1"/>
</dbReference>
<dbReference type="InterPro" id="IPR003764">
    <property type="entry name" value="GlcNAc_6-P_deAcase"/>
</dbReference>
<gene>
    <name evidence="9" type="ORF">SAMN05192574_101309</name>
</gene>
<dbReference type="SUPFAM" id="SSF51556">
    <property type="entry name" value="Metallo-dependent hydrolases"/>
    <property type="match status" value="1"/>
</dbReference>
<comment type="similarity">
    <text evidence="1 5">Belongs to the metallo-dependent hydrolases superfamily. NagA family.</text>
</comment>
<dbReference type="AlphaFoldDB" id="A0A1H8A0M8"/>
<dbReference type="PANTHER" id="PTHR11113:SF14">
    <property type="entry name" value="N-ACETYLGLUCOSAMINE-6-PHOSPHATE DEACETYLASE"/>
    <property type="match status" value="1"/>
</dbReference>
<dbReference type="EMBL" id="FOCL01000001">
    <property type="protein sequence ID" value="SEM64472.1"/>
    <property type="molecule type" value="Genomic_DNA"/>
</dbReference>